<dbReference type="Gene3D" id="3.40.395.10">
    <property type="entry name" value="Adenoviral Proteinase, Chain A"/>
    <property type="match status" value="1"/>
</dbReference>
<reference evidence="6 7" key="1">
    <citation type="submission" date="2019-04" db="EMBL/GenBank/DDBJ databases">
        <title>An improved genome assembly and genetic linkage map for asparagus bean, Vigna unguiculata ssp. sesquipedialis.</title>
        <authorList>
            <person name="Xia Q."/>
            <person name="Zhang R."/>
            <person name="Dong Y."/>
        </authorList>
    </citation>
    <scope>NUCLEOTIDE SEQUENCE [LARGE SCALE GENOMIC DNA]</scope>
    <source>
        <tissue evidence="6">Leaf</tissue>
    </source>
</reference>
<dbReference type="Pfam" id="PF02902">
    <property type="entry name" value="Peptidase_C48"/>
    <property type="match status" value="1"/>
</dbReference>
<comment type="similarity">
    <text evidence="1">Belongs to the peptidase C48 family.</text>
</comment>
<keyword evidence="2 6" id="KW-0645">Protease</keyword>
<keyword evidence="7" id="KW-1185">Reference proteome</keyword>
<gene>
    <name evidence="6" type="ORF">DEO72_LG1g2840</name>
</gene>
<evidence type="ECO:0000256" key="1">
    <source>
        <dbReference type="ARBA" id="ARBA00005234"/>
    </source>
</evidence>
<dbReference type="GO" id="GO:0010073">
    <property type="term" value="P:meristem maintenance"/>
    <property type="evidence" value="ECO:0007669"/>
    <property type="project" value="InterPro"/>
</dbReference>
<dbReference type="InterPro" id="IPR003653">
    <property type="entry name" value="Peptidase_C48_C"/>
</dbReference>
<protein>
    <submittedName>
        <fullName evidence="6">Ulp1 protease family</fullName>
    </submittedName>
</protein>
<dbReference type="SUPFAM" id="SSF54001">
    <property type="entry name" value="Cysteine proteinases"/>
    <property type="match status" value="1"/>
</dbReference>
<feature type="compositionally biased region" description="Polar residues" evidence="4">
    <location>
        <begin position="527"/>
        <end position="537"/>
    </location>
</feature>
<accession>A0A4D6KXE2</accession>
<dbReference type="InterPro" id="IPR044824">
    <property type="entry name" value="MAIN-like"/>
</dbReference>
<dbReference type="EMBL" id="CP039345">
    <property type="protein sequence ID" value="QCD79201.1"/>
    <property type="molecule type" value="Genomic_DNA"/>
</dbReference>
<evidence type="ECO:0000313" key="7">
    <source>
        <dbReference type="Proteomes" id="UP000501690"/>
    </source>
</evidence>
<feature type="region of interest" description="Disordered" evidence="4">
    <location>
        <begin position="506"/>
        <end position="537"/>
    </location>
</feature>
<feature type="domain" description="Ubiquitin-like protease family profile" evidence="5">
    <location>
        <begin position="90"/>
        <end position="343"/>
    </location>
</feature>
<dbReference type="PANTHER" id="PTHR46033">
    <property type="entry name" value="PROTEIN MAIN-LIKE 2"/>
    <property type="match status" value="1"/>
</dbReference>
<dbReference type="InterPro" id="IPR038765">
    <property type="entry name" value="Papain-like_cys_pep_sf"/>
</dbReference>
<evidence type="ECO:0000256" key="4">
    <source>
        <dbReference type="SAM" id="MobiDB-lite"/>
    </source>
</evidence>
<dbReference type="PROSITE" id="PS50600">
    <property type="entry name" value="ULP_PROTEASE"/>
    <property type="match status" value="1"/>
</dbReference>
<evidence type="ECO:0000256" key="3">
    <source>
        <dbReference type="ARBA" id="ARBA00022801"/>
    </source>
</evidence>
<dbReference type="GO" id="GO:0006508">
    <property type="term" value="P:proteolysis"/>
    <property type="evidence" value="ECO:0007669"/>
    <property type="project" value="UniProtKB-KW"/>
</dbReference>
<proteinExistence type="inferred from homology"/>
<dbReference type="PANTHER" id="PTHR46033:SF1">
    <property type="entry name" value="PROTEIN MAIN-LIKE 2"/>
    <property type="match status" value="1"/>
</dbReference>
<sequence length="537" mass="61650">MSKDPAGRKQKGVKKGKVKRQYTPFKVESVNFDGYRCGSSDFLPTTATSSPIAVVRSSPIVGGRSEPIPLARILPIEVDYPLLGVDALKLYMTLTRVDSLYRTVWVFDQQAVLFATNVMMHNERKLHDRVQRIIMNPMYTDWLLHDSNKRIANRRVWKLSDYNTFFCSSLVGMEDILSAEFLFAPIVHGDHWWCYCVNLKTMEFFVFDSLGHSRNNRTRIDNYISRKDKVLEEERVRLINFVDTKYIVRMNNLLTDAHRARIGSTPFKWCLQLERCLDICTPLIQQLVRRWDSCEESFRLWQHLVPFGVVDVCISLGLSVLGEEVQFDGYACGCVASLFSENLDSLVNYNWAGAVHKFLVNGLSRAHLVDCNKKNQHKITLPGCVVVLQIWAFERLGLGGPNREIVFPRILRWPSLKLRTTSIERLLMKPKIIWDWALTAECRSNPMVRAALNIDGEAVNEDDVDCGESNFEEACMKKVEMNEMEIISLKEQLKMLQDEVFSRGKWSSQEDTNVGDDKGDLFEESGQKPTSYTDGTK</sequence>
<organism evidence="6 7">
    <name type="scientific">Vigna unguiculata</name>
    <name type="common">Cowpea</name>
    <dbReference type="NCBI Taxonomy" id="3917"/>
    <lineage>
        <taxon>Eukaryota</taxon>
        <taxon>Viridiplantae</taxon>
        <taxon>Streptophyta</taxon>
        <taxon>Embryophyta</taxon>
        <taxon>Tracheophyta</taxon>
        <taxon>Spermatophyta</taxon>
        <taxon>Magnoliopsida</taxon>
        <taxon>eudicotyledons</taxon>
        <taxon>Gunneridae</taxon>
        <taxon>Pentapetalae</taxon>
        <taxon>rosids</taxon>
        <taxon>fabids</taxon>
        <taxon>Fabales</taxon>
        <taxon>Fabaceae</taxon>
        <taxon>Papilionoideae</taxon>
        <taxon>50 kb inversion clade</taxon>
        <taxon>NPAAA clade</taxon>
        <taxon>indigoferoid/millettioid clade</taxon>
        <taxon>Phaseoleae</taxon>
        <taxon>Vigna</taxon>
    </lineage>
</organism>
<name>A0A4D6KXE2_VIGUN</name>
<dbReference type="Proteomes" id="UP000501690">
    <property type="component" value="Linkage Group LG1"/>
</dbReference>
<dbReference type="AlphaFoldDB" id="A0A4D6KXE2"/>
<evidence type="ECO:0000313" key="6">
    <source>
        <dbReference type="EMBL" id="QCD79201.1"/>
    </source>
</evidence>
<evidence type="ECO:0000256" key="2">
    <source>
        <dbReference type="ARBA" id="ARBA00022670"/>
    </source>
</evidence>
<dbReference type="GO" id="GO:0008234">
    <property type="term" value="F:cysteine-type peptidase activity"/>
    <property type="evidence" value="ECO:0007669"/>
    <property type="project" value="InterPro"/>
</dbReference>
<evidence type="ECO:0000259" key="5">
    <source>
        <dbReference type="PROSITE" id="PS50600"/>
    </source>
</evidence>
<keyword evidence="3" id="KW-0378">Hydrolase</keyword>